<keyword evidence="2" id="KW-0285">Flavoprotein</keyword>
<dbReference type="EMBL" id="AYSA01000042">
    <property type="protein sequence ID" value="ESZ98412.1"/>
    <property type="molecule type" value="Genomic_DNA"/>
</dbReference>
<evidence type="ECO:0000256" key="5">
    <source>
        <dbReference type="ARBA" id="ARBA00023033"/>
    </source>
</evidence>
<keyword evidence="3" id="KW-0274">FAD</keyword>
<keyword evidence="5" id="KW-0503">Monooxygenase</keyword>
<dbReference type="PANTHER" id="PTHR47178:SF2">
    <property type="entry name" value="FAD-BINDING DOMAIN-CONTAINING PROTEIN"/>
    <property type="match status" value="1"/>
</dbReference>
<accession>W9CNP9</accession>
<evidence type="ECO:0000256" key="2">
    <source>
        <dbReference type="ARBA" id="ARBA00022630"/>
    </source>
</evidence>
<comment type="cofactor">
    <cofactor evidence="1">
        <name>FAD</name>
        <dbReference type="ChEBI" id="CHEBI:57692"/>
    </cofactor>
</comment>
<dbReference type="AlphaFoldDB" id="W9CNP9"/>
<dbReference type="SUPFAM" id="SSF51905">
    <property type="entry name" value="FAD/NAD(P)-binding domain"/>
    <property type="match status" value="1"/>
</dbReference>
<dbReference type="PRINTS" id="PR00420">
    <property type="entry name" value="RNGMNOXGNASE"/>
</dbReference>
<dbReference type="Proteomes" id="UP000019487">
    <property type="component" value="Unassembled WGS sequence"/>
</dbReference>
<gene>
    <name evidence="7" type="ORF">SBOR_1193</name>
</gene>
<name>W9CNP9_SCLBF</name>
<evidence type="ECO:0000256" key="3">
    <source>
        <dbReference type="ARBA" id="ARBA00022827"/>
    </source>
</evidence>
<dbReference type="PANTHER" id="PTHR47178">
    <property type="entry name" value="MONOOXYGENASE, FAD-BINDING"/>
    <property type="match status" value="1"/>
</dbReference>
<dbReference type="Gene3D" id="3.50.50.60">
    <property type="entry name" value="FAD/NAD(P)-binding domain"/>
    <property type="match status" value="1"/>
</dbReference>
<dbReference type="InterPro" id="IPR036188">
    <property type="entry name" value="FAD/NAD-bd_sf"/>
</dbReference>
<evidence type="ECO:0000313" key="8">
    <source>
        <dbReference type="Proteomes" id="UP000019487"/>
    </source>
</evidence>
<dbReference type="HOGENOM" id="CLU_009665_3_2_1"/>
<dbReference type="STRING" id="1432307.W9CNP9"/>
<sequence length="417" mass="46630">MSPDIKLLVIGAGTTGLLIAQGLKKAGIPFEIFEREISANATNRDRNWSMALHWGSQHLNSCLPDEILTKIRSIECDPYYQDEHGVMPPVSFKNAQSGEVLLDLPSDGMRRVNRRKMRSLFSEGLHIQYNKRLTSFTASDTTVMVTFEDGTSTSGTHLVGADGAKSLLRTNLIGDRAALTLLPYTFYNFKTNFTAEQARYLKDTSAFHPIMNFGINQELRTLAMVTILDVANRDKPETWTFQLSWSVFEKDPEYRARVTTMSNEEKLNFLQSNAELWMDPWKSALKWVLKGTEIPVDFCMLWKEPVQWNNHQGRVTLAGDAAHPMPPHRGQGLNNAIQDAANYIEAIKKIRNGTSSAVEAISAYDNEVFERGKKEINISAASAVATHDVESFKQGPLYKMGIQQPKAVDEVAVAALA</sequence>
<feature type="domain" description="FAD-binding" evidence="6">
    <location>
        <begin position="310"/>
        <end position="371"/>
    </location>
</feature>
<evidence type="ECO:0000256" key="4">
    <source>
        <dbReference type="ARBA" id="ARBA00023002"/>
    </source>
</evidence>
<dbReference type="InterPro" id="IPR002938">
    <property type="entry name" value="FAD-bd"/>
</dbReference>
<proteinExistence type="predicted"/>
<organism evidence="7 8">
    <name type="scientific">Sclerotinia borealis (strain F-4128)</name>
    <dbReference type="NCBI Taxonomy" id="1432307"/>
    <lineage>
        <taxon>Eukaryota</taxon>
        <taxon>Fungi</taxon>
        <taxon>Dikarya</taxon>
        <taxon>Ascomycota</taxon>
        <taxon>Pezizomycotina</taxon>
        <taxon>Leotiomycetes</taxon>
        <taxon>Helotiales</taxon>
        <taxon>Sclerotiniaceae</taxon>
        <taxon>Sclerotinia</taxon>
    </lineage>
</organism>
<evidence type="ECO:0000313" key="7">
    <source>
        <dbReference type="EMBL" id="ESZ98412.1"/>
    </source>
</evidence>
<dbReference type="OrthoDB" id="47494at2759"/>
<comment type="caution">
    <text evidence="7">The sequence shown here is derived from an EMBL/GenBank/DDBJ whole genome shotgun (WGS) entry which is preliminary data.</text>
</comment>
<reference evidence="7 8" key="1">
    <citation type="journal article" date="2014" name="Genome Announc.">
        <title>Draft genome sequence of Sclerotinia borealis, a psychrophilic plant pathogenic fungus.</title>
        <authorList>
            <person name="Mardanov A.V."/>
            <person name="Beletsky A.V."/>
            <person name="Kadnikov V.V."/>
            <person name="Ignatov A.N."/>
            <person name="Ravin N.V."/>
        </authorList>
    </citation>
    <scope>NUCLEOTIDE SEQUENCE [LARGE SCALE GENOMIC DNA]</scope>
    <source>
        <strain evidence="8">F-4157</strain>
    </source>
</reference>
<dbReference type="Pfam" id="PF01494">
    <property type="entry name" value="FAD_binding_3"/>
    <property type="match status" value="1"/>
</dbReference>
<dbReference type="GO" id="GO:0004497">
    <property type="term" value="F:monooxygenase activity"/>
    <property type="evidence" value="ECO:0007669"/>
    <property type="project" value="UniProtKB-KW"/>
</dbReference>
<dbReference type="GO" id="GO:0071949">
    <property type="term" value="F:FAD binding"/>
    <property type="evidence" value="ECO:0007669"/>
    <property type="project" value="InterPro"/>
</dbReference>
<keyword evidence="4" id="KW-0560">Oxidoreductase</keyword>
<evidence type="ECO:0000259" key="6">
    <source>
        <dbReference type="Pfam" id="PF01494"/>
    </source>
</evidence>
<keyword evidence="8" id="KW-1185">Reference proteome</keyword>
<protein>
    <recommendedName>
        <fullName evidence="6">FAD-binding domain-containing protein</fullName>
    </recommendedName>
</protein>
<evidence type="ECO:0000256" key="1">
    <source>
        <dbReference type="ARBA" id="ARBA00001974"/>
    </source>
</evidence>